<dbReference type="GO" id="GO:0052689">
    <property type="term" value="F:carboxylic ester hydrolase activity"/>
    <property type="evidence" value="ECO:0007669"/>
    <property type="project" value="TreeGrafter"/>
</dbReference>
<dbReference type="PROSITE" id="PS00941">
    <property type="entry name" value="CARBOXYLESTERASE_B_2"/>
    <property type="match status" value="1"/>
</dbReference>
<dbReference type="PROSITE" id="PS00122">
    <property type="entry name" value="CARBOXYLESTERASE_B_1"/>
    <property type="match status" value="1"/>
</dbReference>
<dbReference type="Pfam" id="PF00135">
    <property type="entry name" value="COesterase"/>
    <property type="match status" value="1"/>
</dbReference>
<organism evidence="5 6">
    <name type="scientific">Trichoderma gamsii</name>
    <dbReference type="NCBI Taxonomy" id="398673"/>
    <lineage>
        <taxon>Eukaryota</taxon>
        <taxon>Fungi</taxon>
        <taxon>Dikarya</taxon>
        <taxon>Ascomycota</taxon>
        <taxon>Pezizomycotina</taxon>
        <taxon>Sordariomycetes</taxon>
        <taxon>Hypocreomycetidae</taxon>
        <taxon>Hypocreales</taxon>
        <taxon>Hypocreaceae</taxon>
        <taxon>Trichoderma</taxon>
    </lineage>
</organism>
<dbReference type="InterPro" id="IPR050654">
    <property type="entry name" value="AChE-related_enzymes"/>
</dbReference>
<evidence type="ECO:0000259" key="4">
    <source>
        <dbReference type="Pfam" id="PF00135"/>
    </source>
</evidence>
<dbReference type="PANTHER" id="PTHR43918">
    <property type="entry name" value="ACETYLCHOLINESTERASE"/>
    <property type="match status" value="1"/>
</dbReference>
<protein>
    <recommendedName>
        <fullName evidence="3">Carboxylic ester hydrolase</fullName>
        <ecNumber evidence="3">3.1.1.-</ecNumber>
    </recommendedName>
</protein>
<dbReference type="InterPro" id="IPR029058">
    <property type="entry name" value="AB_hydrolase_fold"/>
</dbReference>
<comment type="similarity">
    <text evidence="1 3">Belongs to the type-B carboxylesterase/lipase family.</text>
</comment>
<feature type="signal peptide" evidence="3">
    <location>
        <begin position="1"/>
        <end position="17"/>
    </location>
</feature>
<comment type="caution">
    <text evidence="5">The sequence shown here is derived from an EMBL/GenBank/DDBJ whole genome shotgun (WGS) entry which is preliminary data.</text>
</comment>
<proteinExistence type="inferred from homology"/>
<accession>A0A2K0T7J7</accession>
<dbReference type="InterPro" id="IPR019819">
    <property type="entry name" value="Carboxylesterase_B_CS"/>
</dbReference>
<evidence type="ECO:0000313" key="5">
    <source>
        <dbReference type="EMBL" id="PNP41507.1"/>
    </source>
</evidence>
<evidence type="ECO:0000256" key="2">
    <source>
        <dbReference type="ARBA" id="ARBA00022801"/>
    </source>
</evidence>
<dbReference type="EMBL" id="MTYH01000057">
    <property type="protein sequence ID" value="PNP41507.1"/>
    <property type="molecule type" value="Genomic_DNA"/>
</dbReference>
<dbReference type="SUPFAM" id="SSF53474">
    <property type="entry name" value="alpha/beta-Hydrolases"/>
    <property type="match status" value="1"/>
</dbReference>
<feature type="domain" description="Carboxylesterase type B" evidence="4">
    <location>
        <begin position="28"/>
        <end position="558"/>
    </location>
</feature>
<evidence type="ECO:0000256" key="1">
    <source>
        <dbReference type="ARBA" id="ARBA00005964"/>
    </source>
</evidence>
<sequence>MLFTAYYLFSLVGHTLAVLAASRPTAHTVNGTYSGLSIPSFNQEAFYGIPYAQAPVGDLRLRRSLPYNQSWSGVRNATVRSDSCPGYNGFPLALVGGSLVDGLTLGEDCLTIDIVRPANINPSDKLPVFTWFYGGGFIAGGSADPKYNLSYIVRNSMEMNKPIIGTIINYRTMCFGFLASKEVLNANVSNLGLFDQRKGLKWIQENIESFGGDPDKVTIAGESAGGSSTGYHLIGFKGNNDGLFRGAIMESASLLGAPINNPEQLQRSYQGIYDNITTTVGCNTSNDSLACLRTVPYETLHQACTGFRQTPIMDGEFISQLPSQSIQKGEIADVAIIMGSNTDEGTAVFLGPRANPLNTDQEVFKYIQALGSGLNNETVETVMSLYPDDPTWGCPFGTGPERFADQGFQYKRGAAIAGDYFIHSGRRFYANSHSIRSQMPIYTYRFDQAPWNMREPSIMIIPPVYVTHYSEIVYVFDNPNNNSNFIGPYPGYARLQSFMSRSWVSFIHDLDPNNHGLRDPNLPKWPNYNSSHPQNIVFREGGSFIEKDDYRKRKLAFWPTIWAELQT</sequence>
<reference evidence="5 6" key="1">
    <citation type="submission" date="2017-02" db="EMBL/GenBank/DDBJ databases">
        <title>Genomes of Trichoderma spp. with biocontrol activity.</title>
        <authorList>
            <person name="Gardiner D."/>
            <person name="Kazan K."/>
            <person name="Vos C."/>
            <person name="Harvey P."/>
        </authorList>
    </citation>
    <scope>NUCLEOTIDE SEQUENCE [LARGE SCALE GENOMIC DNA]</scope>
    <source>
        <strain evidence="5 6">A5MH</strain>
    </source>
</reference>
<dbReference type="InterPro" id="IPR002018">
    <property type="entry name" value="CarbesteraseB"/>
</dbReference>
<keyword evidence="2 3" id="KW-0378">Hydrolase</keyword>
<dbReference type="Proteomes" id="UP000236546">
    <property type="component" value="Unassembled WGS sequence"/>
</dbReference>
<dbReference type="EC" id="3.1.1.-" evidence="3"/>
<dbReference type="PANTHER" id="PTHR43918:SF4">
    <property type="entry name" value="CARBOXYLIC ESTER HYDROLASE"/>
    <property type="match status" value="1"/>
</dbReference>
<name>A0A2K0T7J7_9HYPO</name>
<dbReference type="Gene3D" id="3.40.50.1820">
    <property type="entry name" value="alpha/beta hydrolase"/>
    <property type="match status" value="1"/>
</dbReference>
<dbReference type="OrthoDB" id="408631at2759"/>
<gene>
    <name evidence="5" type="ORF">TGAMA5MH_06608</name>
</gene>
<evidence type="ECO:0000313" key="6">
    <source>
        <dbReference type="Proteomes" id="UP000236546"/>
    </source>
</evidence>
<dbReference type="InterPro" id="IPR019826">
    <property type="entry name" value="Carboxylesterase_B_AS"/>
</dbReference>
<feature type="chain" id="PRO_5014206275" description="Carboxylic ester hydrolase" evidence="3">
    <location>
        <begin position="18"/>
        <end position="567"/>
    </location>
</feature>
<evidence type="ECO:0000256" key="3">
    <source>
        <dbReference type="RuleBase" id="RU361235"/>
    </source>
</evidence>
<dbReference type="AlphaFoldDB" id="A0A2K0T7J7"/>
<keyword evidence="3" id="KW-0732">Signal</keyword>